<name>T2GFG4_MEGG1</name>
<evidence type="ECO:0000313" key="3">
    <source>
        <dbReference type="Proteomes" id="UP000016587"/>
    </source>
</evidence>
<keyword evidence="1" id="KW-0812">Transmembrane</keyword>
<proteinExistence type="predicted"/>
<dbReference type="HOGENOM" id="CLU_1522786_0_0_7"/>
<dbReference type="EMBL" id="CP006585">
    <property type="protein sequence ID" value="AGW15033.1"/>
    <property type="molecule type" value="Genomic_DNA"/>
</dbReference>
<reference evidence="2 3" key="1">
    <citation type="journal article" date="2013" name="J. Bacteriol.">
        <title>Roles of HynAB and Ech, the only two hydrogenases found in the model sulfate reducer Desulfovibrio gigas.</title>
        <authorList>
            <person name="Morais-Silva F.O."/>
            <person name="Santos C.I."/>
            <person name="Rodrigues R."/>
            <person name="Pereira I.A."/>
            <person name="Rodrigues-Pousada C."/>
        </authorList>
    </citation>
    <scope>NUCLEOTIDE SEQUENCE [LARGE SCALE GENOMIC DNA]</scope>
    <source>
        <strain evidence="3">ATCC 19364 / DSM 1382 / NCIMB 9332 / VKM B-1759</strain>
    </source>
</reference>
<dbReference type="PATRIC" id="fig|1121448.10.peg.3294"/>
<protein>
    <submittedName>
        <fullName evidence="2">Uncharacterized protein</fullName>
    </submittedName>
</protein>
<organism evidence="2 3">
    <name type="scientific">Megalodesulfovibrio gigas (strain ATCC 19364 / DSM 1382 / NCIMB 9332 / VKM B-1759)</name>
    <name type="common">Desulfovibrio gigas</name>
    <dbReference type="NCBI Taxonomy" id="1121448"/>
    <lineage>
        <taxon>Bacteria</taxon>
        <taxon>Pseudomonadati</taxon>
        <taxon>Thermodesulfobacteriota</taxon>
        <taxon>Desulfovibrionia</taxon>
        <taxon>Desulfovibrionales</taxon>
        <taxon>Desulfovibrionaceae</taxon>
        <taxon>Megalodesulfovibrio</taxon>
    </lineage>
</organism>
<reference evidence="3" key="2">
    <citation type="submission" date="2013-07" db="EMBL/GenBank/DDBJ databases">
        <authorList>
            <person name="Morais-Silva F.O."/>
            <person name="Rezende A.M."/>
            <person name="Pimentel C."/>
            <person name="Resende D.M."/>
            <person name="Santos C.I."/>
            <person name="Clemente C."/>
            <person name="de Oliveira L.M."/>
            <person name="da Silva S.M."/>
            <person name="Costa D.A."/>
            <person name="Varela-Raposo A."/>
            <person name="Horacio E.C.A."/>
            <person name="Matos M."/>
            <person name="Flores O."/>
            <person name="Ruiz J.C."/>
            <person name="Rodrigues-Pousada C."/>
        </authorList>
    </citation>
    <scope>NUCLEOTIDE SEQUENCE [LARGE SCALE GENOMIC DNA]</scope>
    <source>
        <strain evidence="3">ATCC 19364 / DSM 1382 / NCIMB 9332 / VKM B-1759</strain>
    </source>
</reference>
<evidence type="ECO:0000256" key="1">
    <source>
        <dbReference type="SAM" id="Phobius"/>
    </source>
</evidence>
<feature type="transmembrane region" description="Helical" evidence="1">
    <location>
        <begin position="12"/>
        <end position="31"/>
    </location>
</feature>
<evidence type="ECO:0000313" key="2">
    <source>
        <dbReference type="EMBL" id="AGW15033.1"/>
    </source>
</evidence>
<dbReference type="Proteomes" id="UP000016587">
    <property type="component" value="Chromosome"/>
</dbReference>
<dbReference type="KEGG" id="dgg:DGI_3340"/>
<dbReference type="STRING" id="1121448.DGI_3340"/>
<accession>T2GFG4</accession>
<keyword evidence="1" id="KW-1133">Transmembrane helix</keyword>
<keyword evidence="1" id="KW-0472">Membrane</keyword>
<dbReference type="AlphaFoldDB" id="T2GFG4"/>
<keyword evidence="3" id="KW-1185">Reference proteome</keyword>
<gene>
    <name evidence="2" type="ORF">DGI_3340</name>
</gene>
<sequence length="176" mass="19173">MQAMDKVKRLIAALGMIPAVVVFVGAIYGILSFTLPTSWFCKIEAVKAQKLGLNAMAYYGVATNRSRSDQGQLFLLREDVDASIEHLQVGDKLRAASEVNLVSISNFGVDLYHGKDCTNKPTLEKRTISILQKDECVIVVSDEKMIISKEILDCTPGNKAISGGYIKVATTPCGLF</sequence>